<sequence>MSRGSTGVEEMIDFGLDELGGEGESKLEMQQDIWKDLEGGERIVEAERFTPTDQTTRGQICEYEWHRRKKRVLTKEMKLTVNEADSIKIVMSSCLLAPQKKRRQRRNRPKEGAVVAEWDELDDEVKKKDKDEYKGAKA</sequence>
<proteinExistence type="predicted"/>
<protein>
    <submittedName>
        <fullName evidence="1">Uncharacterized protein</fullName>
    </submittedName>
</protein>
<accession>A0A0C9XRC5</accession>
<evidence type="ECO:0000313" key="2">
    <source>
        <dbReference type="Proteomes" id="UP000054477"/>
    </source>
</evidence>
<dbReference type="AlphaFoldDB" id="A0A0C9XRC5"/>
<dbReference type="HOGENOM" id="CLU_1855583_0_0_1"/>
<reference evidence="1 2" key="1">
    <citation type="submission" date="2014-04" db="EMBL/GenBank/DDBJ databases">
        <authorList>
            <consortium name="DOE Joint Genome Institute"/>
            <person name="Kuo A."/>
            <person name="Kohler A."/>
            <person name="Nagy L.G."/>
            <person name="Floudas D."/>
            <person name="Copeland A."/>
            <person name="Barry K.W."/>
            <person name="Cichocki N."/>
            <person name="Veneault-Fourrey C."/>
            <person name="LaButti K."/>
            <person name="Lindquist E.A."/>
            <person name="Lipzen A."/>
            <person name="Lundell T."/>
            <person name="Morin E."/>
            <person name="Murat C."/>
            <person name="Sun H."/>
            <person name="Tunlid A."/>
            <person name="Henrissat B."/>
            <person name="Grigoriev I.V."/>
            <person name="Hibbett D.S."/>
            <person name="Martin F."/>
            <person name="Nordberg H.P."/>
            <person name="Cantor M.N."/>
            <person name="Hua S.X."/>
        </authorList>
    </citation>
    <scope>NUCLEOTIDE SEQUENCE [LARGE SCALE GENOMIC DNA]</scope>
    <source>
        <strain evidence="1 2">LaAM-08-1</strain>
    </source>
</reference>
<reference evidence="2" key="2">
    <citation type="submission" date="2015-01" db="EMBL/GenBank/DDBJ databases">
        <title>Evolutionary Origins and Diversification of the Mycorrhizal Mutualists.</title>
        <authorList>
            <consortium name="DOE Joint Genome Institute"/>
            <consortium name="Mycorrhizal Genomics Consortium"/>
            <person name="Kohler A."/>
            <person name="Kuo A."/>
            <person name="Nagy L.G."/>
            <person name="Floudas D."/>
            <person name="Copeland A."/>
            <person name="Barry K.W."/>
            <person name="Cichocki N."/>
            <person name="Veneault-Fourrey C."/>
            <person name="LaButti K."/>
            <person name="Lindquist E.A."/>
            <person name="Lipzen A."/>
            <person name="Lundell T."/>
            <person name="Morin E."/>
            <person name="Murat C."/>
            <person name="Riley R."/>
            <person name="Ohm R."/>
            <person name="Sun H."/>
            <person name="Tunlid A."/>
            <person name="Henrissat B."/>
            <person name="Grigoriev I.V."/>
            <person name="Hibbett D.S."/>
            <person name="Martin F."/>
        </authorList>
    </citation>
    <scope>NUCLEOTIDE SEQUENCE [LARGE SCALE GENOMIC DNA]</scope>
    <source>
        <strain evidence="2">LaAM-08-1</strain>
    </source>
</reference>
<name>A0A0C9XRC5_9AGAR</name>
<evidence type="ECO:0000313" key="1">
    <source>
        <dbReference type="EMBL" id="KIK04244.1"/>
    </source>
</evidence>
<keyword evidence="2" id="KW-1185">Reference proteome</keyword>
<dbReference type="EMBL" id="KN838571">
    <property type="protein sequence ID" value="KIK04244.1"/>
    <property type="molecule type" value="Genomic_DNA"/>
</dbReference>
<organism evidence="1 2">
    <name type="scientific">Laccaria amethystina LaAM-08-1</name>
    <dbReference type="NCBI Taxonomy" id="1095629"/>
    <lineage>
        <taxon>Eukaryota</taxon>
        <taxon>Fungi</taxon>
        <taxon>Dikarya</taxon>
        <taxon>Basidiomycota</taxon>
        <taxon>Agaricomycotina</taxon>
        <taxon>Agaricomycetes</taxon>
        <taxon>Agaricomycetidae</taxon>
        <taxon>Agaricales</taxon>
        <taxon>Agaricineae</taxon>
        <taxon>Hydnangiaceae</taxon>
        <taxon>Laccaria</taxon>
    </lineage>
</organism>
<gene>
    <name evidence="1" type="ORF">K443DRAFT_121033</name>
</gene>
<dbReference type="Proteomes" id="UP000054477">
    <property type="component" value="Unassembled WGS sequence"/>
</dbReference>